<evidence type="ECO:0000256" key="1">
    <source>
        <dbReference type="SAM" id="MobiDB-lite"/>
    </source>
</evidence>
<proteinExistence type="predicted"/>
<evidence type="ECO:0000313" key="2">
    <source>
        <dbReference type="EMBL" id="AUX32798.1"/>
    </source>
</evidence>
<reference evidence="2 3" key="1">
    <citation type="submission" date="2015-09" db="EMBL/GenBank/DDBJ databases">
        <title>Sorangium comparison.</title>
        <authorList>
            <person name="Zaburannyi N."/>
            <person name="Bunk B."/>
            <person name="Overmann J."/>
            <person name="Mueller R."/>
        </authorList>
    </citation>
    <scope>NUCLEOTIDE SEQUENCE [LARGE SCALE GENOMIC DNA]</scope>
    <source>
        <strain evidence="2 3">So ce836</strain>
    </source>
</reference>
<organism evidence="2 3">
    <name type="scientific">Sorangium cellulosum</name>
    <name type="common">Polyangium cellulosum</name>
    <dbReference type="NCBI Taxonomy" id="56"/>
    <lineage>
        <taxon>Bacteria</taxon>
        <taxon>Pseudomonadati</taxon>
        <taxon>Myxococcota</taxon>
        <taxon>Polyangia</taxon>
        <taxon>Polyangiales</taxon>
        <taxon>Polyangiaceae</taxon>
        <taxon>Sorangium</taxon>
    </lineage>
</organism>
<feature type="compositionally biased region" description="Low complexity" evidence="1">
    <location>
        <begin position="86"/>
        <end position="96"/>
    </location>
</feature>
<protein>
    <submittedName>
        <fullName evidence="2">Uncharacterized protein</fullName>
    </submittedName>
</protein>
<name>A0A4P2QRX2_SORCE</name>
<dbReference type="EMBL" id="CP012672">
    <property type="protein sequence ID" value="AUX32798.1"/>
    <property type="molecule type" value="Genomic_DNA"/>
</dbReference>
<feature type="region of interest" description="Disordered" evidence="1">
    <location>
        <begin position="71"/>
        <end position="96"/>
    </location>
</feature>
<accession>A0A4P2QRX2</accession>
<dbReference type="AlphaFoldDB" id="A0A4P2QRX2"/>
<dbReference type="Proteomes" id="UP000295497">
    <property type="component" value="Chromosome"/>
</dbReference>
<evidence type="ECO:0000313" key="3">
    <source>
        <dbReference type="Proteomes" id="UP000295497"/>
    </source>
</evidence>
<dbReference type="RefSeq" id="WP_129576328.1">
    <property type="nucleotide sequence ID" value="NZ_CP012672.1"/>
</dbReference>
<sequence length="260" mass="26236">MSTRTSLLFAVALTGSQLVGCSDGATSSVGDRVARGAAACLPGESIERAETKVYTFFGSAGAQSRVERAIRPDGSETLSSETRLTPADAGHGPAAGGALPAGGVLREYAELDPSGRLVYADVSLGDAAGVVKRMILDPQHGAALLRRAGRASGFVRIPTGEATIYAPVGSIVTPVAAWVARRAALAAPSVRMFDEGTAESHAVLSDQLVIEDGHDTFVVLGDAALSADDEFITSLPLGAAASATACEAGGSAAAAPWRSG</sequence>
<gene>
    <name evidence="2" type="ORF">SOCE836_049450</name>
</gene>